<dbReference type="SUPFAM" id="SSF51556">
    <property type="entry name" value="Metallo-dependent hydrolases"/>
    <property type="match status" value="1"/>
</dbReference>
<keyword evidence="2" id="KW-0812">Transmembrane</keyword>
<keyword evidence="1" id="KW-0224">Dipeptidase</keyword>
<keyword evidence="1" id="KW-0482">Metalloprotease</keyword>
<keyword evidence="1" id="KW-0336">GPI-anchor</keyword>
<dbReference type="PANTHER" id="PTHR10443">
    <property type="entry name" value="MICROSOMAL DIPEPTIDASE"/>
    <property type="match status" value="1"/>
</dbReference>
<keyword evidence="1" id="KW-0479">Metal-binding</keyword>
<comment type="subcellular location">
    <subcellularLocation>
        <location evidence="1">Membrane</location>
        <topology evidence="1">Lipid-anchor</topology>
        <topology evidence="1">GPI-anchor</topology>
    </subcellularLocation>
</comment>
<accession>A0A346FHM7</accession>
<feature type="transmembrane region" description="Helical" evidence="2">
    <location>
        <begin position="30"/>
        <end position="52"/>
    </location>
</feature>
<comment type="subunit">
    <text evidence="1">Homodimer; disulfide-linked.</text>
</comment>
<keyword evidence="1" id="KW-1015">Disulfide bond</keyword>
<dbReference type="GO" id="GO:0046872">
    <property type="term" value="F:metal ion binding"/>
    <property type="evidence" value="ECO:0007669"/>
    <property type="project" value="UniProtKB-UniRule"/>
</dbReference>
<comment type="catalytic activity">
    <reaction evidence="1">
        <text>an L-aminoacyl-L-amino acid + H2O = 2 an L-alpha-amino acid</text>
        <dbReference type="Rhea" id="RHEA:48940"/>
        <dbReference type="ChEBI" id="CHEBI:15377"/>
        <dbReference type="ChEBI" id="CHEBI:59869"/>
        <dbReference type="ChEBI" id="CHEBI:77460"/>
        <dbReference type="EC" id="3.4.13.19"/>
    </reaction>
</comment>
<dbReference type="Pfam" id="PF01244">
    <property type="entry name" value="Peptidase_M19"/>
    <property type="match status" value="1"/>
</dbReference>
<dbReference type="EMBL" id="MH130289">
    <property type="protein sequence ID" value="AXN57306.1"/>
    <property type="molecule type" value="mRNA"/>
</dbReference>
<dbReference type="InterPro" id="IPR008257">
    <property type="entry name" value="Pept_M19"/>
</dbReference>
<evidence type="ECO:0000256" key="1">
    <source>
        <dbReference type="RuleBase" id="RU341113"/>
    </source>
</evidence>
<dbReference type="Gene3D" id="3.20.20.140">
    <property type="entry name" value="Metal-dependent hydrolases"/>
    <property type="match status" value="1"/>
</dbReference>
<keyword evidence="1" id="KW-0325">Glycoprotein</keyword>
<dbReference type="AlphaFoldDB" id="A0A346FHM7"/>
<keyword evidence="1" id="KW-0645">Protease</keyword>
<comment type="cofactor">
    <cofactor evidence="1">
        <name>Zn(2+)</name>
        <dbReference type="ChEBI" id="CHEBI:29105"/>
    </cofactor>
</comment>
<keyword evidence="2" id="KW-0472">Membrane</keyword>
<reference evidence="3" key="1">
    <citation type="journal article" date="2018" name="Front. Physiol.">
        <title>DPEP1 Balance GSH Involve in Cadmium Stress Response in Blood Clam Tegillarca granosa.</title>
        <authorList>
            <person name="Song D."/>
            <person name="Lin Z."/>
            <person name="Yuan Y."/>
            <person name="Qian G."/>
            <person name="Li C."/>
            <person name="Bao Y."/>
        </authorList>
    </citation>
    <scope>NUCLEOTIDE SEQUENCE</scope>
</reference>
<organism evidence="3">
    <name type="scientific">Tegillarca granosa</name>
    <name type="common">Malaysian cockle</name>
    <name type="synonym">Anadara granosa</name>
    <dbReference type="NCBI Taxonomy" id="220873"/>
    <lineage>
        <taxon>Eukaryota</taxon>
        <taxon>Metazoa</taxon>
        <taxon>Spiralia</taxon>
        <taxon>Lophotrochozoa</taxon>
        <taxon>Mollusca</taxon>
        <taxon>Bivalvia</taxon>
        <taxon>Autobranchia</taxon>
        <taxon>Pteriomorphia</taxon>
        <taxon>Arcoida</taxon>
        <taxon>Arcoidea</taxon>
        <taxon>Arcidae</taxon>
        <taxon>Tegillarca</taxon>
    </lineage>
</organism>
<proteinExistence type="evidence at transcript level"/>
<evidence type="ECO:0000313" key="3">
    <source>
        <dbReference type="EMBL" id="AXN57306.1"/>
    </source>
</evidence>
<dbReference type="EC" id="3.4.13.19" evidence="1"/>
<name>A0A346FHM7_TEGGR</name>
<keyword evidence="1" id="KW-0378">Hydrolase</keyword>
<keyword evidence="2" id="KW-1133">Transmembrane helix</keyword>
<keyword evidence="1" id="KW-0862">Zinc</keyword>
<dbReference type="InterPro" id="IPR032466">
    <property type="entry name" value="Metal_Hydrolase"/>
</dbReference>
<comment type="similarity">
    <text evidence="1">Belongs to the metallo-dependent hydrolases superfamily. Peptidase M19 family.</text>
</comment>
<dbReference type="GO" id="GO:0006508">
    <property type="term" value="P:proteolysis"/>
    <property type="evidence" value="ECO:0007669"/>
    <property type="project" value="UniProtKB-KW"/>
</dbReference>
<keyword evidence="1" id="KW-0449">Lipoprotein</keyword>
<dbReference type="PANTHER" id="PTHR10443:SF12">
    <property type="entry name" value="DIPEPTIDASE"/>
    <property type="match status" value="1"/>
</dbReference>
<dbReference type="CDD" id="cd01301">
    <property type="entry name" value="rDP_like"/>
    <property type="match status" value="1"/>
</dbReference>
<evidence type="ECO:0000256" key="2">
    <source>
        <dbReference type="SAM" id="Phobius"/>
    </source>
</evidence>
<dbReference type="GO" id="GO:0098552">
    <property type="term" value="C:side of membrane"/>
    <property type="evidence" value="ECO:0007669"/>
    <property type="project" value="UniProtKB-KW"/>
</dbReference>
<sequence length="452" mass="51083">MDTFADPQVNINEKKPSIKFQQKTSVNKRIIIGVVIVAVLVVVIGVAIGVPLSRRGTSDANMNLALKVLRETPLIDGHNDLPWQMRQFTRNQVHKVNLRENTTMQWLHIKKEDMSEPKYPRIYPQTDIPRLKKGMVGAQFWAIFVDCGSQDKDAIRQSALDTTAATHTWINQYDDAFRLVTTSDGILEAFKANRIASLIGLEGGHMLGNTMGVLRTFYLLGCRYMTITHSCDTPWADSWKSDLKPSEYNSTNNITGLNEWGKKVIKEMNRLGMIVDLSHVSKQTMIDSIEASSAPVIFSHSSAFGYCNHYRNVQDDVLQMVKKNKGLVMVNFYNGYINCPPNKKENATLSQVAEHFDYIKNKIGVDYVGVGADYDGVPQMPVGLEDASTYPDLFAELARRGYKEEELKKIAGENFLRVFKDVENERDRLKGNPPFEDLYPVESLNLPCNTNF</sequence>
<protein>
    <recommendedName>
        <fullName evidence="1">Dipeptidase</fullName>
        <ecNumber evidence="1">3.4.13.19</ecNumber>
    </recommendedName>
</protein>
<dbReference type="PROSITE" id="PS51365">
    <property type="entry name" value="RENAL_DIPEPTIDASE_2"/>
    <property type="match status" value="1"/>
</dbReference>
<dbReference type="GO" id="GO:0070573">
    <property type="term" value="F:metallodipeptidase activity"/>
    <property type="evidence" value="ECO:0007669"/>
    <property type="project" value="InterPro"/>
</dbReference>